<name>A0A4Q9KHU7_PROTD</name>
<dbReference type="Proteomes" id="UP000291933">
    <property type="component" value="Unassembled WGS sequence"/>
</dbReference>
<dbReference type="Gene3D" id="2.160.20.80">
    <property type="entry name" value="E3 ubiquitin-protein ligase SopA"/>
    <property type="match status" value="1"/>
</dbReference>
<dbReference type="EMBL" id="SDMR01000022">
    <property type="protein sequence ID" value="TBT92148.1"/>
    <property type="molecule type" value="Genomic_DNA"/>
</dbReference>
<dbReference type="OrthoDB" id="3891133at2"/>
<sequence>MILDDIYLDLSAFADDEQDVVIENDGSFLLVREGRDIAGKLVETESGVFVELGADRIPYRQFLIRTLGRLDVFATRILQRKGEVPSFVEGPAVVFHPAEAPVAVSSALLALEDECATGSPFATRISFITADAGLGKTALLQQMQARRAQQFLEGRSGFIFWHLDLQGRQLLRLSEALMGDLGDLRMYGLWMPGLIRLMKHRALVLAIDGFDELSAEQGSNTSLGALASLVAQLDGQGTIVAAARRTFFDTEDYMRRAGVVKRSTTSPCEFAEITVRPWREREAVEFLGSYATSQGFDTDGRAIYTDILTALGCAADHPFLTRPFLLSRAARAIVEYSIPVEQFIRPGEDQLDSVAAIVHAFVEREVTEKWKNRVTGEPYLSSDQHMELLAQVAEEMYQNATDRLPVEIIDTIASILLEAWAIDAEYRQQVVEMVHMHVLLVHPSDGVDGYRSFDHPEFRDYFVAVALSARLREAMNSGVGERLARFLSISQLSDSTARYVFGMIKPSRAESARLLQVLADIVNREYRPTYVQQNVGTLLPFALSDSTGGDQLAFAAKAISSSISWESTHLTDISLSQVTFVNVSLQGSVWTRVTLEDCQLGDLAVDAHSRFEDVVLKQCQVDSVRFEAAEDSIREFAPARIKAVLSGLGIVFHEDEEPKLPIEEPASVGAIRSLLSMFRRSTVVRESQIRHRFRSEAAWVLDELVGVAVAHGVIEVRTYRGSGQDRIWALTARLDDVLAAEGGFARQDLVDFWADLRGRR</sequence>
<evidence type="ECO:0000313" key="2">
    <source>
        <dbReference type="Proteomes" id="UP000291933"/>
    </source>
</evidence>
<dbReference type="RefSeq" id="WP_131173045.1">
    <property type="nucleotide sequence ID" value="NZ_FXTL01000026.1"/>
</dbReference>
<protein>
    <recommendedName>
        <fullName evidence="3">NACHT domain-containing protein</fullName>
    </recommendedName>
</protein>
<reference evidence="1 2" key="1">
    <citation type="submission" date="2019-01" db="EMBL/GenBank/DDBJ databases">
        <title>Lactibacter flavus gen. nov., sp. nov., a novel bacterium of the family Propionibacteriaceae isolated from raw milk and dairy products.</title>
        <authorList>
            <person name="Huptas C."/>
            <person name="Wenning M."/>
            <person name="Breitenwieser F."/>
            <person name="Doll E."/>
            <person name="Von Neubeck M."/>
            <person name="Busse H.-J."/>
            <person name="Scherer S."/>
        </authorList>
    </citation>
    <scope>NUCLEOTIDE SEQUENCE [LARGE SCALE GENOMIC DNA]</scope>
    <source>
        <strain evidence="2">DSM 22130 / JCM 15804 / WR061</strain>
    </source>
</reference>
<proteinExistence type="predicted"/>
<evidence type="ECO:0008006" key="3">
    <source>
        <dbReference type="Google" id="ProtNLM"/>
    </source>
</evidence>
<evidence type="ECO:0000313" key="1">
    <source>
        <dbReference type="EMBL" id="TBT92148.1"/>
    </source>
</evidence>
<gene>
    <name evidence="1" type="ORF">ET996_13270</name>
</gene>
<comment type="caution">
    <text evidence="1">The sequence shown here is derived from an EMBL/GenBank/DDBJ whole genome shotgun (WGS) entry which is preliminary data.</text>
</comment>
<dbReference type="AlphaFoldDB" id="A0A4Q9KHU7"/>
<keyword evidence="2" id="KW-1185">Reference proteome</keyword>
<accession>A0A4Q9KHU7</accession>
<organism evidence="1 2">
    <name type="scientific">Propioniciclava tarda</name>
    <dbReference type="NCBI Taxonomy" id="433330"/>
    <lineage>
        <taxon>Bacteria</taxon>
        <taxon>Bacillati</taxon>
        <taxon>Actinomycetota</taxon>
        <taxon>Actinomycetes</taxon>
        <taxon>Propionibacteriales</taxon>
        <taxon>Propionibacteriaceae</taxon>
        <taxon>Propioniciclava</taxon>
    </lineage>
</organism>